<proteinExistence type="inferred from homology"/>
<comment type="similarity">
    <text evidence="1">Belongs to the site-specific recombinase resolvase family.</text>
</comment>
<dbReference type="CDD" id="cd03768">
    <property type="entry name" value="SR_ResInv"/>
    <property type="match status" value="1"/>
</dbReference>
<sequence>MKGVWHMRKIGYARVPYTDQNLDNEITHLLINGCDLVFSEKVNIYSKEQIELKSCLEELKENDILVITDLKALGLTPKQFINFLDHEIISKNFHLEVLNLNINTQNDYGQYFIKVFNMLLESEKVLVQERTSNGLNAAREKGRKGGRPQKIEKSQKQYIKQLYDSDKYTGEEIAQMTGLSRTSIYRIIREIL</sequence>
<name>A0A380G0A3_STAIN</name>
<dbReference type="GO" id="GO:0000150">
    <property type="term" value="F:DNA strand exchange activity"/>
    <property type="evidence" value="ECO:0007669"/>
    <property type="project" value="InterPro"/>
</dbReference>
<dbReference type="STRING" id="1141106.GCA_000308095_01020"/>
<dbReference type="SMART" id="SM00857">
    <property type="entry name" value="Resolvase"/>
    <property type="match status" value="1"/>
</dbReference>
<keyword evidence="4" id="KW-1185">Reference proteome</keyword>
<feature type="domain" description="Resolvase/invertase-type recombinase catalytic" evidence="2">
    <location>
        <begin position="8"/>
        <end position="142"/>
    </location>
</feature>
<dbReference type="EMBL" id="UHDP01000001">
    <property type="protein sequence ID" value="SUM43653.1"/>
    <property type="molecule type" value="Genomic_DNA"/>
</dbReference>
<evidence type="ECO:0000313" key="4">
    <source>
        <dbReference type="Proteomes" id="UP000255549"/>
    </source>
</evidence>
<gene>
    <name evidence="3" type="primary">hin_2</name>
    <name evidence="3" type="ORF">NCTC11048_00081</name>
</gene>
<dbReference type="SUPFAM" id="SSF46689">
    <property type="entry name" value="Homeodomain-like"/>
    <property type="match status" value="1"/>
</dbReference>
<dbReference type="Proteomes" id="UP000255549">
    <property type="component" value="Unassembled WGS sequence"/>
</dbReference>
<organism evidence="3 4">
    <name type="scientific">Staphylococcus intermedius NCTC 11048</name>
    <dbReference type="NCBI Taxonomy" id="1141106"/>
    <lineage>
        <taxon>Bacteria</taxon>
        <taxon>Bacillati</taxon>
        <taxon>Bacillota</taxon>
        <taxon>Bacilli</taxon>
        <taxon>Bacillales</taxon>
        <taxon>Staphylococcaceae</taxon>
        <taxon>Staphylococcus</taxon>
        <taxon>Staphylococcus intermedius group</taxon>
    </lineage>
</organism>
<evidence type="ECO:0000256" key="1">
    <source>
        <dbReference type="ARBA" id="ARBA00009913"/>
    </source>
</evidence>
<dbReference type="InterPro" id="IPR009057">
    <property type="entry name" value="Homeodomain-like_sf"/>
</dbReference>
<dbReference type="PROSITE" id="PS51736">
    <property type="entry name" value="RECOMBINASES_3"/>
    <property type="match status" value="1"/>
</dbReference>
<dbReference type="GO" id="GO:0003677">
    <property type="term" value="F:DNA binding"/>
    <property type="evidence" value="ECO:0007669"/>
    <property type="project" value="InterPro"/>
</dbReference>
<dbReference type="InterPro" id="IPR036162">
    <property type="entry name" value="Resolvase-like_N_sf"/>
</dbReference>
<dbReference type="Pfam" id="PF00239">
    <property type="entry name" value="Resolvase"/>
    <property type="match status" value="1"/>
</dbReference>
<dbReference type="InterPro" id="IPR006120">
    <property type="entry name" value="Resolvase_HTH_dom"/>
</dbReference>
<protein>
    <submittedName>
        <fullName evidence="3">Putative site-specific recombinase</fullName>
    </submittedName>
</protein>
<evidence type="ECO:0000313" key="3">
    <source>
        <dbReference type="EMBL" id="SUM43653.1"/>
    </source>
</evidence>
<dbReference type="InterPro" id="IPR006119">
    <property type="entry name" value="Resolv_N"/>
</dbReference>
<reference evidence="3 4" key="1">
    <citation type="submission" date="2018-06" db="EMBL/GenBank/DDBJ databases">
        <authorList>
            <consortium name="Pathogen Informatics"/>
            <person name="Doyle S."/>
        </authorList>
    </citation>
    <scope>NUCLEOTIDE SEQUENCE [LARGE SCALE GENOMIC DNA]</scope>
    <source>
        <strain evidence="4">NCTC 11048</strain>
    </source>
</reference>
<dbReference type="SUPFAM" id="SSF53041">
    <property type="entry name" value="Resolvase-like"/>
    <property type="match status" value="1"/>
</dbReference>
<accession>A0A380G0A3</accession>
<dbReference type="Gene3D" id="3.40.50.1390">
    <property type="entry name" value="Resolvase, N-terminal catalytic domain"/>
    <property type="match status" value="1"/>
</dbReference>
<dbReference type="AlphaFoldDB" id="A0A380G0A3"/>
<evidence type="ECO:0000259" key="2">
    <source>
        <dbReference type="PROSITE" id="PS51736"/>
    </source>
</evidence>
<dbReference type="Pfam" id="PF02796">
    <property type="entry name" value="HTH_7"/>
    <property type="match status" value="1"/>
</dbReference>